<dbReference type="Gene3D" id="3.40.1110.10">
    <property type="entry name" value="Calcium-transporting ATPase, cytoplasmic domain N"/>
    <property type="match status" value="1"/>
</dbReference>
<keyword evidence="12" id="KW-0813">Transport</keyword>
<evidence type="ECO:0000256" key="8">
    <source>
        <dbReference type="ARBA" id="ARBA00022840"/>
    </source>
</evidence>
<dbReference type="GO" id="GO:0005524">
    <property type="term" value="F:ATP binding"/>
    <property type="evidence" value="ECO:0007669"/>
    <property type="project" value="UniProtKB-UniRule"/>
</dbReference>
<feature type="transmembrane region" description="Helical" evidence="15">
    <location>
        <begin position="249"/>
        <end position="268"/>
    </location>
</feature>
<dbReference type="EMBL" id="CP011013">
    <property type="protein sequence ID" value="AJT50169.1"/>
    <property type="molecule type" value="Genomic_DNA"/>
</dbReference>
<evidence type="ECO:0000313" key="17">
    <source>
        <dbReference type="EMBL" id="AJT50169.1"/>
    </source>
</evidence>
<dbReference type="SFLD" id="SFLDF00027">
    <property type="entry name" value="p-type_atpase"/>
    <property type="match status" value="1"/>
</dbReference>
<dbReference type="KEGG" id="lmu:LBLM1_03180"/>
<dbReference type="Pfam" id="PF00702">
    <property type="entry name" value="Hydrolase"/>
    <property type="match status" value="1"/>
</dbReference>
<dbReference type="Pfam" id="PF00122">
    <property type="entry name" value="E1-E2_ATPase"/>
    <property type="match status" value="1"/>
</dbReference>
<dbReference type="InterPro" id="IPR001757">
    <property type="entry name" value="P_typ_ATPase"/>
</dbReference>
<dbReference type="AlphaFoldDB" id="A0A0D4CJD8"/>
<evidence type="ECO:0000256" key="7">
    <source>
        <dbReference type="ARBA" id="ARBA00022796"/>
    </source>
</evidence>
<keyword evidence="8 15" id="KW-0067">ATP-binding</keyword>
<evidence type="ECO:0000256" key="1">
    <source>
        <dbReference type="ARBA" id="ARBA00004651"/>
    </source>
</evidence>
<organism evidence="17 18">
    <name type="scientific">Limosilactobacillus mucosae LM1</name>
    <dbReference type="NCBI Taxonomy" id="1130798"/>
    <lineage>
        <taxon>Bacteria</taxon>
        <taxon>Bacillati</taxon>
        <taxon>Bacillota</taxon>
        <taxon>Bacilli</taxon>
        <taxon>Lactobacillales</taxon>
        <taxon>Lactobacillaceae</taxon>
        <taxon>Limosilactobacillus</taxon>
    </lineage>
</organism>
<dbReference type="SFLD" id="SFLDG00002">
    <property type="entry name" value="C1.7:_P-type_atpase_like"/>
    <property type="match status" value="1"/>
</dbReference>
<feature type="transmembrane region" description="Helical" evidence="15">
    <location>
        <begin position="582"/>
        <end position="605"/>
    </location>
</feature>
<dbReference type="GO" id="GO:0140581">
    <property type="term" value="F:P-type monovalent copper transporter activity"/>
    <property type="evidence" value="ECO:0007669"/>
    <property type="project" value="UniProtKB-EC"/>
</dbReference>
<evidence type="ECO:0000256" key="4">
    <source>
        <dbReference type="ARBA" id="ARBA00022692"/>
    </source>
</evidence>
<dbReference type="STRING" id="1130798.LBLM1_03180"/>
<dbReference type="Gene3D" id="3.40.50.1000">
    <property type="entry name" value="HAD superfamily/HAD-like"/>
    <property type="match status" value="1"/>
</dbReference>
<evidence type="ECO:0000256" key="6">
    <source>
        <dbReference type="ARBA" id="ARBA00022741"/>
    </source>
</evidence>
<dbReference type="PROSITE" id="PS00154">
    <property type="entry name" value="ATPASE_E1_E2"/>
    <property type="match status" value="1"/>
</dbReference>
<keyword evidence="13 15" id="KW-0472">Membrane</keyword>
<feature type="transmembrane region" description="Helical" evidence="15">
    <location>
        <begin position="94"/>
        <end position="112"/>
    </location>
</feature>
<evidence type="ECO:0000256" key="10">
    <source>
        <dbReference type="ARBA" id="ARBA00022989"/>
    </source>
</evidence>
<dbReference type="NCBIfam" id="TIGR01511">
    <property type="entry name" value="ATPase-IB1_Cu"/>
    <property type="match status" value="1"/>
</dbReference>
<comment type="subcellular location">
    <subcellularLocation>
        <location evidence="1">Cell membrane</location>
        <topology evidence="1">Multi-pass membrane protein</topology>
    </subcellularLocation>
</comment>
<keyword evidence="7" id="KW-0187">Copper transport</keyword>
<dbReference type="Proteomes" id="UP000003645">
    <property type="component" value="Chromosome"/>
</dbReference>
<keyword evidence="12" id="KW-0406">Ion transport</keyword>
<evidence type="ECO:0000256" key="3">
    <source>
        <dbReference type="ARBA" id="ARBA00012517"/>
    </source>
</evidence>
<comment type="catalytic activity">
    <reaction evidence="14">
        <text>Cu(+)(in) + ATP + H2O = Cu(+)(out) + ADP + phosphate + H(+)</text>
        <dbReference type="Rhea" id="RHEA:25792"/>
        <dbReference type="ChEBI" id="CHEBI:15377"/>
        <dbReference type="ChEBI" id="CHEBI:15378"/>
        <dbReference type="ChEBI" id="CHEBI:30616"/>
        <dbReference type="ChEBI" id="CHEBI:43474"/>
        <dbReference type="ChEBI" id="CHEBI:49552"/>
        <dbReference type="ChEBI" id="CHEBI:456216"/>
        <dbReference type="EC" id="7.2.2.8"/>
    </reaction>
</comment>
<dbReference type="PANTHER" id="PTHR43520:SF8">
    <property type="entry name" value="P-TYPE CU(+) TRANSPORTER"/>
    <property type="match status" value="1"/>
</dbReference>
<keyword evidence="9" id="KW-1278">Translocase</keyword>
<evidence type="ECO:0000256" key="15">
    <source>
        <dbReference type="RuleBase" id="RU362081"/>
    </source>
</evidence>
<evidence type="ECO:0000256" key="5">
    <source>
        <dbReference type="ARBA" id="ARBA00022723"/>
    </source>
</evidence>
<dbReference type="InterPro" id="IPR044492">
    <property type="entry name" value="P_typ_ATPase_HD_dom"/>
</dbReference>
<name>A0A0D4CJD8_LIMMU</name>
<sequence length="637" mass="67725">MMSIKKRFWLALMLALPMLYDMLAMFFNWPMIPNGDWVALILTTLIMLISGRAFVQSAWAAFLHHHANMDTLVAVGTMTAYLYSIYALLHHQGVFFESAAYIIVFVLLGQYLEDKMRTQASQSTTKLLQLQVKNATLIKDGQTKEVLIEDVKIGDRLLVRPGEKIATDGKVAAGHSTVNESMITGESMPIEKQAGDAVIGGTLNQTGMLEYTVEKVGKDTMLAQIVEIVKHAQSSHAPIQKLADRIADIFVPVVLMIAIAVFAVWYVFLDAELAKALTFAVSTIVIACPCALGIATPTALMVGTGRAAKLGILIKNGEVLETASHIKNVAFDKTGTITQGQPVVTDVIGEQEQALTLAAGLESLSEHPLAGAIVKKAQDQKLTLPTVTDFKNLTGQGVTGIINGQTVFVGKPDLASQSIAKTLQVKMNQLQSDGKTVAAIGQAGKVIGLIAIQDVPKPSAKAAIEKLKQQGYHTVMITGDNEQAAQAIAKQVGIDEVIASVMPGDKAQRVKNLQNQGVTAFVGDGINDAPALATADVGIAMGSGTDVAIETGGIVLIKNSLKDIVKALSIAKKTFARIKLNLFWALIYNLIGIPIAAGVFAHWGIELSPALAGLAMAFSSASVVASSLLLNVAKIDE</sequence>
<evidence type="ECO:0000256" key="12">
    <source>
        <dbReference type="ARBA" id="ARBA00023065"/>
    </source>
</evidence>
<accession>A0A0D4CJD8</accession>
<dbReference type="SUPFAM" id="SSF81665">
    <property type="entry name" value="Calcium ATPase, transmembrane domain M"/>
    <property type="match status" value="1"/>
</dbReference>
<dbReference type="GO" id="GO:0043682">
    <property type="term" value="F:P-type divalent copper transporter activity"/>
    <property type="evidence" value="ECO:0007669"/>
    <property type="project" value="TreeGrafter"/>
</dbReference>
<dbReference type="Gene3D" id="2.70.150.10">
    <property type="entry name" value="Calcium-transporting ATPase, cytoplasmic transduction domain A"/>
    <property type="match status" value="1"/>
</dbReference>
<dbReference type="PROSITE" id="PS01229">
    <property type="entry name" value="COF_2"/>
    <property type="match status" value="1"/>
</dbReference>
<proteinExistence type="inferred from homology"/>
<dbReference type="SUPFAM" id="SSF56784">
    <property type="entry name" value="HAD-like"/>
    <property type="match status" value="1"/>
</dbReference>
<feature type="domain" description="P-type ATPase A" evidence="16">
    <location>
        <begin position="130"/>
        <end position="229"/>
    </location>
</feature>
<dbReference type="SUPFAM" id="SSF81653">
    <property type="entry name" value="Calcium ATPase, transduction domain A"/>
    <property type="match status" value="1"/>
</dbReference>
<dbReference type="EC" id="7.2.2.8" evidence="3"/>
<comment type="similarity">
    <text evidence="2 15">Belongs to the cation transport ATPase (P-type) (TC 3.A.3) family. Type IB subfamily.</text>
</comment>
<dbReference type="HOGENOM" id="CLU_001771_0_3_9"/>
<dbReference type="PRINTS" id="PR00943">
    <property type="entry name" value="CUATPASE"/>
</dbReference>
<feature type="transmembrane region" description="Helical" evidence="15">
    <location>
        <begin position="611"/>
        <end position="633"/>
    </location>
</feature>
<protein>
    <recommendedName>
        <fullName evidence="3">P-type Cu(+) transporter</fullName>
        <ecNumber evidence="3">7.2.2.8</ecNumber>
    </recommendedName>
</protein>
<dbReference type="PANTHER" id="PTHR43520">
    <property type="entry name" value="ATP7, ISOFORM B"/>
    <property type="match status" value="1"/>
</dbReference>
<keyword evidence="4 15" id="KW-0812">Transmembrane</keyword>
<dbReference type="GO" id="GO:0005886">
    <property type="term" value="C:plasma membrane"/>
    <property type="evidence" value="ECO:0007669"/>
    <property type="project" value="UniProtKB-SubCell"/>
</dbReference>
<dbReference type="InterPro" id="IPR008250">
    <property type="entry name" value="ATPase_P-typ_transduc_dom_A_sf"/>
</dbReference>
<dbReference type="GO" id="GO:0016887">
    <property type="term" value="F:ATP hydrolysis activity"/>
    <property type="evidence" value="ECO:0007669"/>
    <property type="project" value="InterPro"/>
</dbReference>
<dbReference type="InterPro" id="IPR018303">
    <property type="entry name" value="ATPase_P-typ_P_site"/>
</dbReference>
<dbReference type="InterPro" id="IPR023214">
    <property type="entry name" value="HAD_sf"/>
</dbReference>
<feature type="transmembrane region" description="Helical" evidence="15">
    <location>
        <begin position="7"/>
        <end position="31"/>
    </location>
</feature>
<dbReference type="CDD" id="cd02094">
    <property type="entry name" value="P-type_ATPase_Cu-like"/>
    <property type="match status" value="1"/>
</dbReference>
<dbReference type="InterPro" id="IPR059000">
    <property type="entry name" value="ATPase_P-type_domA"/>
</dbReference>
<feature type="transmembrane region" description="Helical" evidence="15">
    <location>
        <begin position="280"/>
        <end position="302"/>
    </location>
</feature>
<dbReference type="NCBIfam" id="TIGR01512">
    <property type="entry name" value="ATPase-IB2_Cd"/>
    <property type="match status" value="1"/>
</dbReference>
<keyword evidence="15" id="KW-1003">Cell membrane</keyword>
<feature type="transmembrane region" description="Helical" evidence="15">
    <location>
        <begin position="37"/>
        <end position="55"/>
    </location>
</feature>
<dbReference type="InterPro" id="IPR023299">
    <property type="entry name" value="ATPase_P-typ_cyto_dom_N"/>
</dbReference>
<keyword evidence="10 15" id="KW-1133">Transmembrane helix</keyword>
<dbReference type="NCBIfam" id="TIGR01525">
    <property type="entry name" value="ATPase-IB_hvy"/>
    <property type="match status" value="1"/>
</dbReference>
<evidence type="ECO:0000256" key="11">
    <source>
        <dbReference type="ARBA" id="ARBA00023008"/>
    </source>
</evidence>
<evidence type="ECO:0000313" key="18">
    <source>
        <dbReference type="Proteomes" id="UP000003645"/>
    </source>
</evidence>
<dbReference type="PRINTS" id="PR00119">
    <property type="entry name" value="CATATPASE"/>
</dbReference>
<evidence type="ECO:0000256" key="14">
    <source>
        <dbReference type="ARBA" id="ARBA00049289"/>
    </source>
</evidence>
<evidence type="ECO:0000256" key="13">
    <source>
        <dbReference type="ARBA" id="ARBA00023136"/>
    </source>
</evidence>
<keyword evidence="11" id="KW-0186">Copper</keyword>
<dbReference type="NCBIfam" id="TIGR01494">
    <property type="entry name" value="ATPase_P-type"/>
    <property type="match status" value="1"/>
</dbReference>
<dbReference type="GO" id="GO:0005507">
    <property type="term" value="F:copper ion binding"/>
    <property type="evidence" value="ECO:0007669"/>
    <property type="project" value="TreeGrafter"/>
</dbReference>
<evidence type="ECO:0000256" key="2">
    <source>
        <dbReference type="ARBA" id="ARBA00006024"/>
    </source>
</evidence>
<keyword evidence="18" id="KW-1185">Reference proteome</keyword>
<keyword evidence="5 15" id="KW-0479">Metal-binding</keyword>
<dbReference type="SFLD" id="SFLDS00003">
    <property type="entry name" value="Haloacid_Dehalogenase"/>
    <property type="match status" value="1"/>
</dbReference>
<reference evidence="17 18" key="1">
    <citation type="journal article" date="2012" name="J. Bacteriol.">
        <title>Genome sequence of Lactobacillus mucosae LM1, isolated from piglet feces.</title>
        <authorList>
            <person name="Lee J.H."/>
            <person name="Valeriano V.D."/>
            <person name="Shin Y.R."/>
            <person name="Chae J.P."/>
            <person name="Kim G.B."/>
            <person name="Ham J.S."/>
            <person name="Chun J."/>
            <person name="Kang D.K."/>
        </authorList>
    </citation>
    <scope>NUCLEOTIDE SEQUENCE [LARGE SCALE GENOMIC DNA]</scope>
    <source>
        <strain evidence="17 18">LM1</strain>
    </source>
</reference>
<evidence type="ECO:0000259" key="16">
    <source>
        <dbReference type="Pfam" id="PF00122"/>
    </source>
</evidence>
<dbReference type="GO" id="GO:0055070">
    <property type="term" value="P:copper ion homeostasis"/>
    <property type="evidence" value="ECO:0007669"/>
    <property type="project" value="TreeGrafter"/>
</dbReference>
<dbReference type="InterPro" id="IPR027256">
    <property type="entry name" value="P-typ_ATPase_IB"/>
</dbReference>
<gene>
    <name evidence="17" type="ORF">LBLM1_03180</name>
</gene>
<dbReference type="FunFam" id="2.70.150.10:FF:000002">
    <property type="entry name" value="Copper-transporting ATPase 1, putative"/>
    <property type="match status" value="1"/>
</dbReference>
<keyword evidence="6 15" id="KW-0547">Nucleotide-binding</keyword>
<feature type="transmembrane region" description="Helical" evidence="15">
    <location>
        <begin position="67"/>
        <end position="88"/>
    </location>
</feature>
<dbReference type="InterPro" id="IPR036412">
    <property type="entry name" value="HAD-like_sf"/>
</dbReference>
<dbReference type="InterPro" id="IPR023298">
    <property type="entry name" value="ATPase_P-typ_TM_dom_sf"/>
</dbReference>
<evidence type="ECO:0000256" key="9">
    <source>
        <dbReference type="ARBA" id="ARBA00022967"/>
    </source>
</evidence>